<dbReference type="GO" id="GO:0005184">
    <property type="term" value="F:neuropeptide hormone activity"/>
    <property type="evidence" value="ECO:0007669"/>
    <property type="project" value="TreeGrafter"/>
</dbReference>
<feature type="signal peptide" evidence="9">
    <location>
        <begin position="1"/>
        <end position="21"/>
    </location>
</feature>
<keyword evidence="6 9" id="KW-0732">Signal</keyword>
<organism evidence="11 12">
    <name type="scientific">Chiloscyllium punctatum</name>
    <name type="common">Brownbanded bambooshark</name>
    <name type="synonym">Hemiscyllium punctatum</name>
    <dbReference type="NCBI Taxonomy" id="137246"/>
    <lineage>
        <taxon>Eukaryota</taxon>
        <taxon>Metazoa</taxon>
        <taxon>Chordata</taxon>
        <taxon>Craniata</taxon>
        <taxon>Vertebrata</taxon>
        <taxon>Chondrichthyes</taxon>
        <taxon>Elasmobranchii</taxon>
        <taxon>Galeomorphii</taxon>
        <taxon>Galeoidea</taxon>
        <taxon>Orectolobiformes</taxon>
        <taxon>Hemiscylliidae</taxon>
        <taxon>Chiloscyllium</taxon>
    </lineage>
</organism>
<feature type="domain" description="Somatostatin/Cortistatin C-terminal" evidence="10">
    <location>
        <begin position="89"/>
        <end position="106"/>
    </location>
</feature>
<dbReference type="Proteomes" id="UP000287033">
    <property type="component" value="Unassembled WGS sequence"/>
</dbReference>
<keyword evidence="4" id="KW-0165">Cleavage on pair of basic residues</keyword>
<evidence type="ECO:0000256" key="7">
    <source>
        <dbReference type="ARBA" id="ARBA00023157"/>
    </source>
</evidence>
<evidence type="ECO:0000313" key="11">
    <source>
        <dbReference type="EMBL" id="GCC35636.1"/>
    </source>
</evidence>
<dbReference type="PANTHER" id="PTHR10558:SF1">
    <property type="entry name" value="CORTISTATIN"/>
    <property type="match status" value="1"/>
</dbReference>
<keyword evidence="12" id="KW-1185">Reference proteome</keyword>
<dbReference type="PIRSF" id="PIRSF001814">
    <property type="entry name" value="Somatostatin"/>
    <property type="match status" value="1"/>
</dbReference>
<evidence type="ECO:0000256" key="2">
    <source>
        <dbReference type="ARBA" id="ARBA00008327"/>
    </source>
</evidence>
<accession>A0A401SZ85</accession>
<evidence type="ECO:0000313" key="12">
    <source>
        <dbReference type="Proteomes" id="UP000287033"/>
    </source>
</evidence>
<keyword evidence="5" id="KW-0372">Hormone</keyword>
<keyword evidence="3" id="KW-0964">Secreted</keyword>
<evidence type="ECO:0000256" key="1">
    <source>
        <dbReference type="ARBA" id="ARBA00004613"/>
    </source>
</evidence>
<dbReference type="GO" id="GO:0030334">
    <property type="term" value="P:regulation of cell migration"/>
    <property type="evidence" value="ECO:0007669"/>
    <property type="project" value="TreeGrafter"/>
</dbReference>
<evidence type="ECO:0000256" key="3">
    <source>
        <dbReference type="ARBA" id="ARBA00022525"/>
    </source>
</evidence>
<dbReference type="Pfam" id="PF03002">
    <property type="entry name" value="Somatostatin"/>
    <property type="match status" value="1"/>
</dbReference>
<proteinExistence type="inferred from homology"/>
<evidence type="ECO:0000256" key="6">
    <source>
        <dbReference type="ARBA" id="ARBA00022729"/>
    </source>
</evidence>
<feature type="disulfide bond" evidence="8">
    <location>
        <begin position="95"/>
        <end position="106"/>
    </location>
</feature>
<protein>
    <recommendedName>
        <fullName evidence="10">Somatostatin/Cortistatin C-terminal domain-containing protein</fullName>
    </recommendedName>
</protein>
<dbReference type="OMA" id="KARKDMI"/>
<dbReference type="GO" id="GO:0007193">
    <property type="term" value="P:adenylate cyclase-inhibiting G protein-coupled receptor signaling pathway"/>
    <property type="evidence" value="ECO:0007669"/>
    <property type="project" value="TreeGrafter"/>
</dbReference>
<comment type="subcellular location">
    <subcellularLocation>
        <location evidence="1">Secreted</location>
    </subcellularLocation>
</comment>
<dbReference type="GO" id="GO:0001664">
    <property type="term" value="F:G protein-coupled receptor binding"/>
    <property type="evidence" value="ECO:0007669"/>
    <property type="project" value="TreeGrafter"/>
</dbReference>
<dbReference type="OrthoDB" id="9438385at2759"/>
<evidence type="ECO:0000259" key="10">
    <source>
        <dbReference type="Pfam" id="PF03002"/>
    </source>
</evidence>
<comment type="caution">
    <text evidence="11">The sequence shown here is derived from an EMBL/GenBank/DDBJ whole genome shotgun (WGS) entry which is preliminary data.</text>
</comment>
<dbReference type="EMBL" id="BEZZ01000726">
    <property type="protein sequence ID" value="GCC35636.1"/>
    <property type="molecule type" value="Genomic_DNA"/>
</dbReference>
<dbReference type="InterPro" id="IPR018142">
    <property type="entry name" value="Somatostatin/Cortistatin_C"/>
</dbReference>
<evidence type="ECO:0000256" key="9">
    <source>
        <dbReference type="SAM" id="SignalP"/>
    </source>
</evidence>
<evidence type="ECO:0000256" key="8">
    <source>
        <dbReference type="PIRSR" id="PIRSR001814-1"/>
    </source>
</evidence>
<evidence type="ECO:0000256" key="4">
    <source>
        <dbReference type="ARBA" id="ARBA00022685"/>
    </source>
</evidence>
<name>A0A401SZ85_CHIPU</name>
<gene>
    <name evidence="11" type="ORF">chiPu_0014123</name>
</gene>
<dbReference type="InterPro" id="IPR004250">
    <property type="entry name" value="Somatostatin"/>
</dbReference>
<keyword evidence="7 8" id="KW-1015">Disulfide bond</keyword>
<reference evidence="11 12" key="1">
    <citation type="journal article" date="2018" name="Nat. Ecol. Evol.">
        <title>Shark genomes provide insights into elasmobranch evolution and the origin of vertebrates.</title>
        <authorList>
            <person name="Hara Y"/>
            <person name="Yamaguchi K"/>
            <person name="Onimaru K"/>
            <person name="Kadota M"/>
            <person name="Koyanagi M"/>
            <person name="Keeley SD"/>
            <person name="Tatsumi K"/>
            <person name="Tanaka K"/>
            <person name="Motone F"/>
            <person name="Kageyama Y"/>
            <person name="Nozu R"/>
            <person name="Adachi N"/>
            <person name="Nishimura O"/>
            <person name="Nakagawa R"/>
            <person name="Tanegashima C"/>
            <person name="Kiyatake I"/>
            <person name="Matsumoto R"/>
            <person name="Murakumo K"/>
            <person name="Nishida K"/>
            <person name="Terakita A"/>
            <person name="Kuratani S"/>
            <person name="Sato K"/>
            <person name="Hyodo S Kuraku.S."/>
        </authorList>
    </citation>
    <scope>NUCLEOTIDE SEQUENCE [LARGE SCALE GENOMIC DNA]</scope>
</reference>
<feature type="chain" id="PRO_5019198404" description="Somatostatin/Cortistatin C-terminal domain-containing protein" evidence="9">
    <location>
        <begin position="22"/>
        <end position="106"/>
    </location>
</feature>
<evidence type="ECO:0000256" key="5">
    <source>
        <dbReference type="ARBA" id="ARBA00022702"/>
    </source>
</evidence>
<dbReference type="AlphaFoldDB" id="A0A401SZ85"/>
<comment type="similarity">
    <text evidence="2">Belongs to the somatostatin family.</text>
</comment>
<dbReference type="GO" id="GO:0005615">
    <property type="term" value="C:extracellular space"/>
    <property type="evidence" value="ECO:0007669"/>
    <property type="project" value="TreeGrafter"/>
</dbReference>
<dbReference type="STRING" id="137246.A0A401SZ85"/>
<sequence length="106" mass="12274">MQLLGTVSFVSILLIVSTVRATAPFEDRLNLRANQELNKERKEVILKLLSGLLDSSSNQMGIENTFPDQEDVEEMKVEDRTRFSQLPQRERKTSCKNFFWKTFTSC</sequence>
<dbReference type="PANTHER" id="PTHR10558">
    <property type="entry name" value="SOMATOSTATIN"/>
    <property type="match status" value="1"/>
</dbReference>